<evidence type="ECO:0000313" key="3">
    <source>
        <dbReference type="EMBL" id="MDX6187253.1"/>
    </source>
</evidence>
<protein>
    <submittedName>
        <fullName evidence="3">Uncharacterized protein</fullName>
    </submittedName>
</protein>
<proteinExistence type="predicted"/>
<reference evidence="3 5" key="1">
    <citation type="submission" date="2023-11" db="EMBL/GenBank/DDBJ databases">
        <title>Unpublished Manusciprt.</title>
        <authorList>
            <person name="Saticioglu I.B."/>
            <person name="Ay H."/>
            <person name="Ajmi N."/>
            <person name="Altun S."/>
            <person name="Duman M."/>
        </authorList>
    </citation>
    <scope>NUCLEOTIDE SEQUENCE</scope>
    <source>
        <strain evidence="2 5">Fl-33</strain>
        <strain evidence="3">Fl-77</strain>
    </source>
</reference>
<keyword evidence="1" id="KW-0812">Transmembrane</keyword>
<dbReference type="Proteomes" id="UP001270053">
    <property type="component" value="Unassembled WGS sequence"/>
</dbReference>
<name>A0AAJ2SJR0_9FLAO</name>
<dbReference type="RefSeq" id="WP_229974214.1">
    <property type="nucleotide sequence ID" value="NZ_CP087133.1"/>
</dbReference>
<evidence type="ECO:0000313" key="5">
    <source>
        <dbReference type="Proteomes" id="UP001278738"/>
    </source>
</evidence>
<evidence type="ECO:0000313" key="2">
    <source>
        <dbReference type="EMBL" id="MDX6183786.1"/>
    </source>
</evidence>
<feature type="transmembrane region" description="Helical" evidence="1">
    <location>
        <begin position="96"/>
        <end position="120"/>
    </location>
</feature>
<dbReference type="EMBL" id="JAWXVH010000011">
    <property type="protein sequence ID" value="MDX6187253.1"/>
    <property type="molecule type" value="Genomic_DNA"/>
</dbReference>
<keyword evidence="1" id="KW-1133">Transmembrane helix</keyword>
<keyword evidence="5" id="KW-1185">Reference proteome</keyword>
<feature type="transmembrane region" description="Helical" evidence="1">
    <location>
        <begin position="66"/>
        <end position="90"/>
    </location>
</feature>
<feature type="transmembrane region" description="Helical" evidence="1">
    <location>
        <begin position="26"/>
        <end position="45"/>
    </location>
</feature>
<dbReference type="EMBL" id="JAWXVG010000010">
    <property type="protein sequence ID" value="MDX6183786.1"/>
    <property type="molecule type" value="Genomic_DNA"/>
</dbReference>
<evidence type="ECO:0000256" key="1">
    <source>
        <dbReference type="SAM" id="Phobius"/>
    </source>
</evidence>
<dbReference type="Proteomes" id="UP001278738">
    <property type="component" value="Unassembled WGS sequence"/>
</dbReference>
<gene>
    <name evidence="2" type="ORF">SGQ18_16610</name>
    <name evidence="3" type="ORF">SGQ44_15925</name>
</gene>
<organism evidence="3 4">
    <name type="scientific">Flavobacterium flavipigmentatum</name>
    <dbReference type="NCBI Taxonomy" id="2893884"/>
    <lineage>
        <taxon>Bacteria</taxon>
        <taxon>Pseudomonadati</taxon>
        <taxon>Bacteroidota</taxon>
        <taxon>Flavobacteriia</taxon>
        <taxon>Flavobacteriales</taxon>
        <taxon>Flavobacteriaceae</taxon>
        <taxon>Flavobacterium</taxon>
    </lineage>
</organism>
<comment type="caution">
    <text evidence="3">The sequence shown here is derived from an EMBL/GenBank/DDBJ whole genome shotgun (WGS) entry which is preliminary data.</text>
</comment>
<evidence type="ECO:0000313" key="4">
    <source>
        <dbReference type="Proteomes" id="UP001270053"/>
    </source>
</evidence>
<dbReference type="AlphaFoldDB" id="A0AAJ2SJR0"/>
<accession>A0AAJ2SJR0</accession>
<sequence>MVGIFTLIFGLSIIFFDIKSGYRLSVLYLIPSIFVAVGLFAIFNESILRWLNKIMTKEIFEKNTKFIFFILPLSIFSIIGFLMMFFAFKLNWDVDLLGWSTISIFAFFPLIMIYGLVFGFSIPEKRQRLIEESQEKRREKLFSNDKGITIEMPLFDKNCFISWPSIEAIIYYNYVVRSDFTEYYEGYKLYLNSIPVYTKYEKQWWLNKLFPKDAQHKIIDINNETEHFSEIPKIVEKYLKSKVTIDFTDPMKGTLTSSKIYKNKNSTTTIEKWKPSKKESEQIVFDKFNRSLEEIKKNYR</sequence>
<keyword evidence="1" id="KW-0472">Membrane</keyword>